<evidence type="ECO:0000313" key="1">
    <source>
        <dbReference type="EMBL" id="RZF44323.1"/>
    </source>
</evidence>
<comment type="caution">
    <text evidence="1">The sequence shown here is derived from an EMBL/GenBank/DDBJ whole genome shotgun (WGS) entry which is preliminary data.</text>
</comment>
<keyword evidence="2" id="KW-1185">Reference proteome</keyword>
<dbReference type="Proteomes" id="UP000291343">
    <property type="component" value="Unassembled WGS sequence"/>
</dbReference>
<protein>
    <submittedName>
        <fullName evidence="1">Uncharacterized protein</fullName>
    </submittedName>
</protein>
<organism evidence="1 2">
    <name type="scientific">Laodelphax striatellus</name>
    <name type="common">Small brown planthopper</name>
    <name type="synonym">Delphax striatella</name>
    <dbReference type="NCBI Taxonomy" id="195883"/>
    <lineage>
        <taxon>Eukaryota</taxon>
        <taxon>Metazoa</taxon>
        <taxon>Ecdysozoa</taxon>
        <taxon>Arthropoda</taxon>
        <taxon>Hexapoda</taxon>
        <taxon>Insecta</taxon>
        <taxon>Pterygota</taxon>
        <taxon>Neoptera</taxon>
        <taxon>Paraneoptera</taxon>
        <taxon>Hemiptera</taxon>
        <taxon>Auchenorrhyncha</taxon>
        <taxon>Fulgoroidea</taxon>
        <taxon>Delphacidae</taxon>
        <taxon>Criomorphinae</taxon>
        <taxon>Laodelphax</taxon>
    </lineage>
</organism>
<sequence length="431" mass="49107">MQFQYLLMVYILFKDALPNIVESHCILSGNVTRCPMFKVQDELPELENEIGKRPIIKTISEKEKNVVNGIKNTVSPTNDKIIETRRELNKFIQNSLKTSKNNFTHSKSSLAFGSKPIVNKLLSQSRFLKLDSSSELWLNFPLQVGLEIEKDNNENTLYRIKSLSSDNDCFEFENLFHGREYSTHRKIEPPAQITSSIHNSFSSPRTPEKTNPATRLHFPFHLKPPLQMKDSSVSPSSVENHFEATRSYGGNVTRPDHSQQNFTITKSETTVSTFKTTKSNRKPVNDNLRSIEDYSISSSSPPTELPITVGSRQVEFYKSTTQSIPTTRSFDQQSTTRLYRIISKLKGFLESKFGKHTTPPPLYSGFDLEGFLSDFDFQNLNVSLPFSSIEAITLPQVPEQFSKKSKLKKILGRIFGNSTVTDKTERNQEVR</sequence>
<dbReference type="OrthoDB" id="10538591at2759"/>
<evidence type="ECO:0000313" key="2">
    <source>
        <dbReference type="Proteomes" id="UP000291343"/>
    </source>
</evidence>
<gene>
    <name evidence="1" type="ORF">LSTR_LSTR006873</name>
</gene>
<dbReference type="EMBL" id="QKKF02011155">
    <property type="protein sequence ID" value="RZF44323.1"/>
    <property type="molecule type" value="Genomic_DNA"/>
</dbReference>
<accession>A0A482XEX8</accession>
<name>A0A482XEX8_LAOST</name>
<dbReference type="InParanoid" id="A0A482XEX8"/>
<proteinExistence type="predicted"/>
<dbReference type="AlphaFoldDB" id="A0A482XEX8"/>
<reference evidence="1 2" key="1">
    <citation type="journal article" date="2017" name="Gigascience">
        <title>Genome sequence of the small brown planthopper, Laodelphax striatellus.</title>
        <authorList>
            <person name="Zhu J."/>
            <person name="Jiang F."/>
            <person name="Wang X."/>
            <person name="Yang P."/>
            <person name="Bao Y."/>
            <person name="Zhao W."/>
            <person name="Wang W."/>
            <person name="Lu H."/>
            <person name="Wang Q."/>
            <person name="Cui N."/>
            <person name="Li J."/>
            <person name="Chen X."/>
            <person name="Luo L."/>
            <person name="Yu J."/>
            <person name="Kang L."/>
            <person name="Cui F."/>
        </authorList>
    </citation>
    <scope>NUCLEOTIDE SEQUENCE [LARGE SCALE GENOMIC DNA]</scope>
    <source>
        <strain evidence="1">Lst14</strain>
    </source>
</reference>